<evidence type="ECO:0000313" key="4">
    <source>
        <dbReference type="Proteomes" id="UP000282876"/>
    </source>
</evidence>
<dbReference type="Pfam" id="PF10313">
    <property type="entry name" value="DUF2415"/>
    <property type="match status" value="1"/>
</dbReference>
<dbReference type="PANTHER" id="PTHR43991">
    <property type="entry name" value="WD REPEAT PROTEIN (AFU_ORTHOLOGUE AFUA_8G05640)-RELATED"/>
    <property type="match status" value="1"/>
</dbReference>
<evidence type="ECO:0000313" key="3">
    <source>
        <dbReference type="EMBL" id="RVD91828.1"/>
    </source>
</evidence>
<protein>
    <submittedName>
        <fullName evidence="3">Wd40 repeat protein</fullName>
    </submittedName>
    <submittedName>
        <fullName evidence="2">Wd40 repeat-like protein</fullName>
    </submittedName>
</protein>
<gene>
    <name evidence="3" type="ORF">TUBRATIS_17020</name>
    <name evidence="2" type="ORF">TUBRATIS_29610</name>
</gene>
<dbReference type="InterPro" id="IPR019417">
    <property type="entry name" value="DUF2415"/>
</dbReference>
<dbReference type="VEuPathDB" id="MicrosporidiaDB:TUBRATIS_17020"/>
<accession>A0A437AL92</accession>
<dbReference type="SUPFAM" id="SSF50978">
    <property type="entry name" value="WD40 repeat-like"/>
    <property type="match status" value="1"/>
</dbReference>
<dbReference type="EMBL" id="RCSS01000398">
    <property type="protein sequence ID" value="RVD91828.1"/>
    <property type="molecule type" value="Genomic_DNA"/>
</dbReference>
<dbReference type="InterPro" id="IPR001680">
    <property type="entry name" value="WD40_rpt"/>
</dbReference>
<evidence type="ECO:0000259" key="1">
    <source>
        <dbReference type="Pfam" id="PF10313"/>
    </source>
</evidence>
<dbReference type="VEuPathDB" id="MicrosporidiaDB:TUBRATIS_29610"/>
<reference evidence="3 4" key="1">
    <citation type="submission" date="2018-10" db="EMBL/GenBank/DDBJ databases">
        <title>Draft genome sequence of the microsporidian Tubulinosema ratisbonensis.</title>
        <authorList>
            <person name="Polonais V."/>
            <person name="Peyretaillade E."/>
            <person name="Niehus S."/>
            <person name="Wawrzyniak I."/>
            <person name="Franchet A."/>
            <person name="Gaspin C."/>
            <person name="Reichstadt M."/>
            <person name="Belser C."/>
            <person name="Labadie K."/>
            <person name="Delbac F."/>
            <person name="Ferrandon D."/>
        </authorList>
    </citation>
    <scope>NUCLEOTIDE SEQUENCE [LARGE SCALE GENOMIC DNA]</scope>
    <source>
        <strain evidence="3 4">Franzen</strain>
    </source>
</reference>
<name>A0A437AL92_9MICR</name>
<feature type="domain" description="DUF2415" evidence="1">
    <location>
        <begin position="243"/>
        <end position="282"/>
    </location>
</feature>
<dbReference type="Pfam" id="PF00400">
    <property type="entry name" value="WD40"/>
    <property type="match status" value="2"/>
</dbReference>
<proteinExistence type="predicted"/>
<dbReference type="Gene3D" id="2.130.10.10">
    <property type="entry name" value="YVTN repeat-like/Quinoprotein amine dehydrogenase"/>
    <property type="match status" value="1"/>
</dbReference>
<dbReference type="OrthoDB" id="64353at2759"/>
<sequence length="332" mass="38075">MYKNKMTTTNSFRREKFIKPDFKIHDVPVVYKHWQLRDMLKHHDNRLIFPKSEKIISRCLENGSSVTLLDCLYNPATTFDVNDSFVVVGNSRGDVILYDKESEEKSSFSIGGSIINSLKLYDNYLFICSNEKTLTMYDLIKNKPIAVYTHDSQVNNCAISSDGNYLIACGDTRDVVLFETSNNHLEYMKTVSCVDDGGFGISWNASNSLFAVGTQDGFACIWDTRWDKRIKTLRSYQFNQSGGAIRNLQFTKKNFIDVLVWTEHTSCFSVVDTRTFKKSQTINVNEGNTEKYLNGLALNEENDKIFIATNDNTLEYSFDFNIRRVSSYGEII</sequence>
<dbReference type="EMBL" id="RCSS01000830">
    <property type="protein sequence ID" value="RVD90612.1"/>
    <property type="molecule type" value="Genomic_DNA"/>
</dbReference>
<dbReference type="InterPro" id="IPR015943">
    <property type="entry name" value="WD40/YVTN_repeat-like_dom_sf"/>
</dbReference>
<keyword evidence="4" id="KW-1185">Reference proteome</keyword>
<dbReference type="InterPro" id="IPR036322">
    <property type="entry name" value="WD40_repeat_dom_sf"/>
</dbReference>
<organism evidence="3 4">
    <name type="scientific">Tubulinosema ratisbonensis</name>
    <dbReference type="NCBI Taxonomy" id="291195"/>
    <lineage>
        <taxon>Eukaryota</taxon>
        <taxon>Fungi</taxon>
        <taxon>Fungi incertae sedis</taxon>
        <taxon>Microsporidia</taxon>
        <taxon>Tubulinosematoidea</taxon>
        <taxon>Tubulinosematidae</taxon>
        <taxon>Tubulinosema</taxon>
    </lineage>
</organism>
<dbReference type="SMART" id="SM00320">
    <property type="entry name" value="WD40"/>
    <property type="match status" value="3"/>
</dbReference>
<dbReference type="AlphaFoldDB" id="A0A437AL92"/>
<evidence type="ECO:0000313" key="2">
    <source>
        <dbReference type="EMBL" id="RVD90612.1"/>
    </source>
</evidence>
<dbReference type="Proteomes" id="UP000282876">
    <property type="component" value="Unassembled WGS sequence"/>
</dbReference>
<comment type="caution">
    <text evidence="3">The sequence shown here is derived from an EMBL/GenBank/DDBJ whole genome shotgun (WGS) entry which is preliminary data.</text>
</comment>
<dbReference type="PANTHER" id="PTHR43991:SF9">
    <property type="entry name" value="DUF2415 DOMAIN-CONTAINING PROTEIN"/>
    <property type="match status" value="1"/>
</dbReference>